<comment type="caution">
    <text evidence="1">The sequence shown here is derived from an EMBL/GenBank/DDBJ whole genome shotgun (WGS) entry which is preliminary data.</text>
</comment>
<dbReference type="RefSeq" id="WP_306781136.1">
    <property type="nucleotide sequence ID" value="NZ_JAJCJK010000025.1"/>
</dbReference>
<evidence type="ECO:0000313" key="1">
    <source>
        <dbReference type="EMBL" id="MCB6939359.1"/>
    </source>
</evidence>
<dbReference type="EMBL" id="JAJCJK010000025">
    <property type="protein sequence ID" value="MCB6939359.1"/>
    <property type="molecule type" value="Genomic_DNA"/>
</dbReference>
<proteinExistence type="predicted"/>
<dbReference type="Proteomes" id="UP001197684">
    <property type="component" value="Unassembled WGS sequence"/>
</dbReference>
<name>A0AAW4UEG9_9FIRM</name>
<dbReference type="InterPro" id="IPR036514">
    <property type="entry name" value="SGNH_hydro_sf"/>
</dbReference>
<sequence>MILIGFLFLFLILLSSIAIDFFWKKTNYYYNLRILYKSFIQKKTNFKILNLGSTYAKYAFGTYEDLHINGGNFAMNSQSLFCDKLVLEKYLKNVQKGGIVVIPVVVCLMLFDNNDNQKLIKQIFKNHIPQKKRIKMYRKVVKDDLYKLRDIYDGDPCYCINCDSKLDSLEEIWLKLFGLNDLKEINLSENNIRTIKKNTVILEEIVETCLNHDLKPVIVTPPFSKALESRFSSEFKNVVLYKSINTIVEKYNVLFLDYQRNSELFEESGVYIDGGFCLNKRGSKLFLKKLMNDLNYYLGENIYV</sequence>
<organism evidence="1 2">
    <name type="scientific">Agathobacter rectalis</name>
    <dbReference type="NCBI Taxonomy" id="39491"/>
    <lineage>
        <taxon>Bacteria</taxon>
        <taxon>Bacillati</taxon>
        <taxon>Bacillota</taxon>
        <taxon>Clostridia</taxon>
        <taxon>Lachnospirales</taxon>
        <taxon>Lachnospiraceae</taxon>
        <taxon>Agathobacter</taxon>
    </lineage>
</organism>
<dbReference type="Gene3D" id="3.40.50.1110">
    <property type="entry name" value="SGNH hydrolase"/>
    <property type="match status" value="1"/>
</dbReference>
<reference evidence="1" key="1">
    <citation type="submission" date="2021-10" db="EMBL/GenBank/DDBJ databases">
        <title>Collection of gut derived symbiotic bacterial strains cultured from healthy donors.</title>
        <authorList>
            <person name="Lin H."/>
            <person name="Littmann E."/>
            <person name="Kohout C."/>
            <person name="Pamer E.G."/>
        </authorList>
    </citation>
    <scope>NUCLEOTIDE SEQUENCE</scope>
    <source>
        <strain evidence="1">DFI.9.42</strain>
    </source>
</reference>
<evidence type="ECO:0000313" key="2">
    <source>
        <dbReference type="Proteomes" id="UP001197684"/>
    </source>
</evidence>
<gene>
    <name evidence="1" type="ORF">LIZ56_13210</name>
</gene>
<dbReference type="AlphaFoldDB" id="A0AAW4UEG9"/>
<protein>
    <recommendedName>
        <fullName evidence="3">SGNH domain-containing protein</fullName>
    </recommendedName>
</protein>
<accession>A0AAW4UEG9</accession>
<evidence type="ECO:0008006" key="3">
    <source>
        <dbReference type="Google" id="ProtNLM"/>
    </source>
</evidence>